<dbReference type="GO" id="GO:0005634">
    <property type="term" value="C:nucleus"/>
    <property type="evidence" value="ECO:0007669"/>
    <property type="project" value="TreeGrafter"/>
</dbReference>
<name>A0A0H5C620_CYBJN</name>
<dbReference type="GO" id="GO:0005829">
    <property type="term" value="C:cytosol"/>
    <property type="evidence" value="ECO:0007669"/>
    <property type="project" value="TreeGrafter"/>
</dbReference>
<comment type="catalytic activity">
    <reaction evidence="1 6">
        <text>Thiol-dependent hydrolysis of ester, thioester, amide, peptide and isopeptide bonds formed by the C-terminal Gly of ubiquitin (a 76-residue protein attached to proteins as an intracellular targeting signal).</text>
        <dbReference type="EC" id="3.4.19.12"/>
    </reaction>
</comment>
<reference evidence="10" key="1">
    <citation type="journal article" date="2015" name="J. Biotechnol.">
        <title>The structure of the Cyberlindnera jadinii genome and its relation to Candida utilis analyzed by the occurrence of single nucleotide polymorphisms.</title>
        <authorList>
            <person name="Rupp O."/>
            <person name="Brinkrolf K."/>
            <person name="Buerth C."/>
            <person name="Kunigo M."/>
            <person name="Schneider J."/>
            <person name="Jaenicke S."/>
            <person name="Goesmann A."/>
            <person name="Puehler A."/>
            <person name="Jaeger K.-E."/>
            <person name="Ernst J.F."/>
        </authorList>
    </citation>
    <scope>NUCLEOTIDE SEQUENCE [LARGE SCALE GENOMIC DNA]</scope>
    <source>
        <strain evidence="10">ATCC 18201 / CBS 1600 / BCRC 20928 / JCM 3617 / NBRC 0987 / NRRL Y-1542</strain>
    </source>
</reference>
<evidence type="ECO:0000256" key="2">
    <source>
        <dbReference type="ARBA" id="ARBA00009085"/>
    </source>
</evidence>
<keyword evidence="4 6" id="KW-0378">Hydrolase</keyword>
<feature type="compositionally biased region" description="Low complexity" evidence="7">
    <location>
        <begin position="17"/>
        <end position="30"/>
    </location>
</feature>
<dbReference type="PANTHER" id="PTHR24006">
    <property type="entry name" value="UBIQUITIN CARBOXYL-TERMINAL HYDROLASE"/>
    <property type="match status" value="1"/>
</dbReference>
<evidence type="ECO:0000256" key="3">
    <source>
        <dbReference type="ARBA" id="ARBA00022670"/>
    </source>
</evidence>
<dbReference type="PROSITE" id="PS00973">
    <property type="entry name" value="USP_2"/>
    <property type="match status" value="1"/>
</dbReference>
<evidence type="ECO:0000256" key="5">
    <source>
        <dbReference type="ARBA" id="ARBA00022807"/>
    </source>
</evidence>
<dbReference type="Proteomes" id="UP000038830">
    <property type="component" value="Unassembled WGS sequence"/>
</dbReference>
<dbReference type="EMBL" id="CDQK01000004">
    <property type="protein sequence ID" value="CEP23476.1"/>
    <property type="molecule type" value="Genomic_DNA"/>
</dbReference>
<keyword evidence="5 6" id="KW-0788">Thiol protease</keyword>
<dbReference type="InterPro" id="IPR001394">
    <property type="entry name" value="Peptidase_C19_UCH"/>
</dbReference>
<gene>
    <name evidence="9" type="primary">UBP9</name>
    <name evidence="9" type="ORF">BN1211_4064</name>
</gene>
<feature type="region of interest" description="Disordered" evidence="7">
    <location>
        <begin position="1"/>
        <end position="87"/>
    </location>
</feature>
<evidence type="ECO:0000256" key="7">
    <source>
        <dbReference type="SAM" id="MobiDB-lite"/>
    </source>
</evidence>
<evidence type="ECO:0000256" key="4">
    <source>
        <dbReference type="ARBA" id="ARBA00022801"/>
    </source>
</evidence>
<feature type="compositionally biased region" description="Low complexity" evidence="7">
    <location>
        <begin position="53"/>
        <end position="73"/>
    </location>
</feature>
<organism evidence="9 10">
    <name type="scientific">Cyberlindnera jadinii (strain ATCC 18201 / CBS 1600 / BCRC 20928 / JCM 3617 / NBRC 0987 / NRRL Y-1542)</name>
    <name type="common">Torula yeast</name>
    <name type="synonym">Candida utilis</name>
    <dbReference type="NCBI Taxonomy" id="983966"/>
    <lineage>
        <taxon>Eukaryota</taxon>
        <taxon>Fungi</taxon>
        <taxon>Dikarya</taxon>
        <taxon>Ascomycota</taxon>
        <taxon>Saccharomycotina</taxon>
        <taxon>Saccharomycetes</taxon>
        <taxon>Phaffomycetales</taxon>
        <taxon>Phaffomycetaceae</taxon>
        <taxon>Cyberlindnera</taxon>
    </lineage>
</organism>
<evidence type="ECO:0000313" key="9">
    <source>
        <dbReference type="EMBL" id="CEP23476.1"/>
    </source>
</evidence>
<evidence type="ECO:0000313" key="10">
    <source>
        <dbReference type="Proteomes" id="UP000038830"/>
    </source>
</evidence>
<dbReference type="GO" id="GO:0016579">
    <property type="term" value="P:protein deubiquitination"/>
    <property type="evidence" value="ECO:0007669"/>
    <property type="project" value="InterPro"/>
</dbReference>
<dbReference type="GO" id="GO:0004843">
    <property type="term" value="F:cysteine-type deubiquitinase activity"/>
    <property type="evidence" value="ECO:0007669"/>
    <property type="project" value="UniProtKB-UniRule"/>
</dbReference>
<dbReference type="InterPro" id="IPR028889">
    <property type="entry name" value="USP"/>
</dbReference>
<evidence type="ECO:0000256" key="6">
    <source>
        <dbReference type="RuleBase" id="RU366025"/>
    </source>
</evidence>
<dbReference type="Pfam" id="PF00443">
    <property type="entry name" value="UCH"/>
    <property type="match status" value="1"/>
</dbReference>
<dbReference type="InterPro" id="IPR050164">
    <property type="entry name" value="Peptidase_C19"/>
</dbReference>
<dbReference type="EC" id="3.4.19.12" evidence="6"/>
<feature type="region of interest" description="Disordered" evidence="7">
    <location>
        <begin position="645"/>
        <end position="731"/>
    </location>
</feature>
<feature type="compositionally biased region" description="Low complexity" evidence="7">
    <location>
        <begin position="679"/>
        <end position="696"/>
    </location>
</feature>
<dbReference type="GO" id="GO:0006508">
    <property type="term" value="P:proteolysis"/>
    <property type="evidence" value="ECO:0007669"/>
    <property type="project" value="UniProtKB-KW"/>
</dbReference>
<sequence>MSLKKWLGSSDDKGVSTPSQTTAMTTNTTTAILPGTLQAPSQAQREGPTNNETTGGSATGRSGSTEVSSSFSGDADDTPRTQPNSLTNNLKELSVLDPELPFGDGSQKIFGLENFGNTCYCNSILQCLYYTREFRLQLLRNPPRDASQPLERRKPETEKKDSKNKTSLARRTSSFFGRRKSPIEDENGEANDNNNNSSSAANGSATAQGTTTGTGTNSNTTNTVITIPNIRPKSYKVIIGQVDDPNATVEQRKRAALVKGPLINLDHSLNKSEFPDSLLTALKDMFECINENESTVGVALPLYFIETLKRENELFRSAMHQDAHEFLNFLLNEVIESLNKMLNVKKNAIHDIFQGLLTNQTKCLTCENITSRDETFLDLSLDLTDCDDLESCLKQFSEIEMLTGSNKFYCDNCHSLQEAQKKMGIQKLPKTLALHLKRFEYSEEHKRMVKLFHKITYPAYFKWESDIPPVNPKDGLKFYELYAVVVHIGGGPHHGHYVALVKTPTEGWLLFDDEIVEKIDQEFVLRFVGGNPDLATAYVLFYREIDEDKFEVLKNQPVEVDNLESKVAANVTETDGFNSNFSLDMKVAPVKSEEIESVSPLERLNINNTTIDQVAEQTHDDLPETTNEHSTNHLDAHSNDHANERVSMNSSQHSAISSDKVKSKVLGKKLKPSQTSSLRSSPPAQSERSSSSSSSFWRRDSKADKAEKDKEKRKKRMSMSFGFGKKSSNRD</sequence>
<keyword evidence="6" id="KW-0833">Ubl conjugation pathway</keyword>
<keyword evidence="3 6" id="KW-0645">Protease</keyword>
<feature type="region of interest" description="Disordered" evidence="7">
    <location>
        <begin position="141"/>
        <end position="224"/>
    </location>
</feature>
<dbReference type="PANTHER" id="PTHR24006:SF733">
    <property type="entry name" value="RE52890P"/>
    <property type="match status" value="1"/>
</dbReference>
<feature type="domain" description="USP" evidence="8">
    <location>
        <begin position="110"/>
        <end position="545"/>
    </location>
</feature>
<dbReference type="Gene3D" id="3.90.70.10">
    <property type="entry name" value="Cysteine proteinases"/>
    <property type="match status" value="2"/>
</dbReference>
<protein>
    <recommendedName>
        <fullName evidence="6">Ubiquitin carboxyl-terminal hydrolase</fullName>
        <ecNumber evidence="6">3.4.19.12</ecNumber>
    </recommendedName>
</protein>
<evidence type="ECO:0000256" key="1">
    <source>
        <dbReference type="ARBA" id="ARBA00000707"/>
    </source>
</evidence>
<dbReference type="FunFam" id="3.90.70.10:FF:000131">
    <property type="entry name" value="Ubiquitin carboxyl-terminal hydrolase"/>
    <property type="match status" value="1"/>
</dbReference>
<evidence type="ECO:0000259" key="8">
    <source>
        <dbReference type="PROSITE" id="PS50235"/>
    </source>
</evidence>
<dbReference type="InterPro" id="IPR038765">
    <property type="entry name" value="Papain-like_cys_pep_sf"/>
</dbReference>
<feature type="compositionally biased region" description="Basic and acidic residues" evidence="7">
    <location>
        <begin position="150"/>
        <end position="164"/>
    </location>
</feature>
<feature type="compositionally biased region" description="Polar residues" evidence="7">
    <location>
        <begin position="165"/>
        <end position="175"/>
    </location>
</feature>
<feature type="compositionally biased region" description="Polar residues" evidence="7">
    <location>
        <begin position="38"/>
        <end position="52"/>
    </location>
</feature>
<comment type="similarity">
    <text evidence="2 6">Belongs to the peptidase C19 family.</text>
</comment>
<dbReference type="InterPro" id="IPR018200">
    <property type="entry name" value="USP_CS"/>
</dbReference>
<proteinExistence type="inferred from homology"/>
<dbReference type="SUPFAM" id="SSF54001">
    <property type="entry name" value="Cysteine proteinases"/>
    <property type="match status" value="1"/>
</dbReference>
<accession>A0A0H5C620</accession>
<dbReference type="PROSITE" id="PS50235">
    <property type="entry name" value="USP_3"/>
    <property type="match status" value="1"/>
</dbReference>
<feature type="compositionally biased region" description="Basic and acidic residues" evidence="7">
    <location>
        <begin position="697"/>
        <end position="710"/>
    </location>
</feature>
<dbReference type="PROSITE" id="PS00972">
    <property type="entry name" value="USP_1"/>
    <property type="match status" value="1"/>
</dbReference>
<feature type="compositionally biased region" description="Low complexity" evidence="7">
    <location>
        <begin position="190"/>
        <end position="223"/>
    </location>
</feature>
<feature type="compositionally biased region" description="Polar residues" evidence="7">
    <location>
        <begin position="646"/>
        <end position="656"/>
    </location>
</feature>
<dbReference type="AlphaFoldDB" id="A0A0H5C620"/>